<dbReference type="InterPro" id="IPR036875">
    <property type="entry name" value="Znf_CCHC_sf"/>
</dbReference>
<feature type="compositionally biased region" description="Low complexity" evidence="2">
    <location>
        <begin position="34"/>
        <end position="48"/>
    </location>
</feature>
<sequence length="809" mass="90455">MENATKKIGNGNVSGDNHQAGSAGNRADLPENYTGTGTTDVDVTGQGTIADPFRGRPRLKRSPLVKRDRAGSAPNMARKLLLPWESDEENDRGLPGDLQPKQPRSEQIGQIKVDGYKPKGKEKTVTREKVDALEQNKRQGNRENKQDGWLSTPGKNPSVSADKIPRSPAKLAGNAATGGLTRSLPWSDPEVINIADESPNEENMKEPDCGGRGGADAHSGGQVAKRRKKRRRLLETSREEEGDECQSSSLSAVIGVAKDLVNFGKAHPNVHVEIKKMASTLNHLVGKCADEYRDTIEEIETLNREVATLKRQHESMDMRLKEIRAEKNQGRRKSLEEEDRHAKEPTENQQRCGELEKEIKLLRRDHNNLKKEKERLKVKLGQVQDEIQKREQRQNQAGDEAEEGVTRAQIEEAQNFEQYESIKNAAWREGIFKNAYMAEGTPLKAQADVDRVVLYEGEDEDAANGNLRKAYEDRFPELQTMDGPVSQIEIYSRVKGVTQGTVGRTQQIIKAVLKDGTEEEWYNILKDIREKAQEDGRSKIALGTEIICSIYGRKDKRPEKGDGQSRSRKTEDMEALIVKTGERTYEEVLKTVKSKVKAENKITENIKYIRKAKDGNMVVLVKKSNDENTEALRREIEQSAGLQTMRKGTSNASLTIRDIDGVALRAEVEDALKKVMETAGGGTCEVGELRPSYGGTQAVTVKLAREAAEAMVKQGRVRIGLSWCSIRERCYNCWQFGHIGRQCNREKNEGYLNACRKCGQMGHKMAECSSESYCLSCKKNGHRAGAGVCPEFRKALSRARLKQKKKNAF</sequence>
<feature type="compositionally biased region" description="Basic residues" evidence="2">
    <location>
        <begin position="55"/>
        <end position="64"/>
    </location>
</feature>
<feature type="compositionally biased region" description="Basic and acidic residues" evidence="2">
    <location>
        <begin position="114"/>
        <end position="146"/>
    </location>
</feature>
<feature type="domain" description="CCHC-type" evidence="3">
    <location>
        <begin position="755"/>
        <end position="768"/>
    </location>
</feature>
<dbReference type="PROSITE" id="PS50158">
    <property type="entry name" value="ZF_CCHC"/>
    <property type="match status" value="2"/>
</dbReference>
<evidence type="ECO:0000313" key="4">
    <source>
        <dbReference type="EMBL" id="KAJ8911833.1"/>
    </source>
</evidence>
<dbReference type="GO" id="GO:0003676">
    <property type="term" value="F:nucleic acid binding"/>
    <property type="evidence" value="ECO:0007669"/>
    <property type="project" value="InterPro"/>
</dbReference>
<dbReference type="EMBL" id="JANEYG010000160">
    <property type="protein sequence ID" value="KAJ8911833.1"/>
    <property type="molecule type" value="Genomic_DNA"/>
</dbReference>
<keyword evidence="5" id="KW-1185">Reference proteome</keyword>
<organism evidence="4 5">
    <name type="scientific">Exocentrus adspersus</name>
    <dbReference type="NCBI Taxonomy" id="1586481"/>
    <lineage>
        <taxon>Eukaryota</taxon>
        <taxon>Metazoa</taxon>
        <taxon>Ecdysozoa</taxon>
        <taxon>Arthropoda</taxon>
        <taxon>Hexapoda</taxon>
        <taxon>Insecta</taxon>
        <taxon>Pterygota</taxon>
        <taxon>Neoptera</taxon>
        <taxon>Endopterygota</taxon>
        <taxon>Coleoptera</taxon>
        <taxon>Polyphaga</taxon>
        <taxon>Cucujiformia</taxon>
        <taxon>Chrysomeloidea</taxon>
        <taxon>Cerambycidae</taxon>
        <taxon>Lamiinae</taxon>
        <taxon>Acanthocinini</taxon>
        <taxon>Exocentrus</taxon>
    </lineage>
</organism>
<keyword evidence="1" id="KW-0862">Zinc</keyword>
<feature type="compositionally biased region" description="Polar residues" evidence="2">
    <location>
        <begin position="11"/>
        <end position="22"/>
    </location>
</feature>
<feature type="region of interest" description="Disordered" evidence="2">
    <location>
        <begin position="1"/>
        <end position="248"/>
    </location>
</feature>
<evidence type="ECO:0000256" key="1">
    <source>
        <dbReference type="PROSITE-ProRule" id="PRU00047"/>
    </source>
</evidence>
<proteinExistence type="predicted"/>
<keyword evidence="1" id="KW-0479">Metal-binding</keyword>
<dbReference type="Gene3D" id="4.10.60.10">
    <property type="entry name" value="Zinc finger, CCHC-type"/>
    <property type="match status" value="1"/>
</dbReference>
<gene>
    <name evidence="4" type="ORF">NQ315_012563</name>
</gene>
<reference evidence="4 5" key="1">
    <citation type="journal article" date="2023" name="Insect Mol. Biol.">
        <title>Genome sequencing provides insights into the evolution of gene families encoding plant cell wall-degrading enzymes in longhorned beetles.</title>
        <authorList>
            <person name="Shin N.R."/>
            <person name="Okamura Y."/>
            <person name="Kirsch R."/>
            <person name="Pauchet Y."/>
        </authorList>
    </citation>
    <scope>NUCLEOTIDE SEQUENCE [LARGE SCALE GENOMIC DNA]</scope>
    <source>
        <strain evidence="4">EAD_L_NR</strain>
    </source>
</reference>
<protein>
    <recommendedName>
        <fullName evidence="3">CCHC-type domain-containing protein</fullName>
    </recommendedName>
</protein>
<comment type="caution">
    <text evidence="4">The sequence shown here is derived from an EMBL/GenBank/DDBJ whole genome shotgun (WGS) entry which is preliminary data.</text>
</comment>
<dbReference type="Pfam" id="PF00098">
    <property type="entry name" value="zf-CCHC"/>
    <property type="match status" value="1"/>
</dbReference>
<dbReference type="GO" id="GO:0008270">
    <property type="term" value="F:zinc ion binding"/>
    <property type="evidence" value="ECO:0007669"/>
    <property type="project" value="UniProtKB-KW"/>
</dbReference>
<accession>A0AAV8VCL7</accession>
<dbReference type="SUPFAM" id="SSF57756">
    <property type="entry name" value="Retrovirus zinc finger-like domains"/>
    <property type="match status" value="1"/>
</dbReference>
<dbReference type="SMART" id="SM00343">
    <property type="entry name" value="ZnF_C2HC"/>
    <property type="match status" value="3"/>
</dbReference>
<evidence type="ECO:0000313" key="5">
    <source>
        <dbReference type="Proteomes" id="UP001159042"/>
    </source>
</evidence>
<name>A0AAV8VCL7_9CUCU</name>
<feature type="region of interest" description="Disordered" evidence="2">
    <location>
        <begin position="322"/>
        <end position="352"/>
    </location>
</feature>
<evidence type="ECO:0000256" key="2">
    <source>
        <dbReference type="SAM" id="MobiDB-lite"/>
    </source>
</evidence>
<feature type="domain" description="CCHC-type" evidence="3">
    <location>
        <begin position="729"/>
        <end position="743"/>
    </location>
</feature>
<dbReference type="InterPro" id="IPR001878">
    <property type="entry name" value="Znf_CCHC"/>
</dbReference>
<feature type="compositionally biased region" description="Basic and acidic residues" evidence="2">
    <location>
        <begin position="322"/>
        <end position="346"/>
    </location>
</feature>
<keyword evidence="1" id="KW-0863">Zinc-finger</keyword>
<evidence type="ECO:0000259" key="3">
    <source>
        <dbReference type="PROSITE" id="PS50158"/>
    </source>
</evidence>
<dbReference type="AlphaFoldDB" id="A0AAV8VCL7"/>
<dbReference type="Proteomes" id="UP001159042">
    <property type="component" value="Unassembled WGS sequence"/>
</dbReference>